<dbReference type="HOGENOM" id="CLU_164612_0_0_9"/>
<dbReference type="STRING" id="349161.Dred_0479"/>
<dbReference type="KEGG" id="drm:Dred_0479"/>
<name>A4J1S2_DESRM</name>
<dbReference type="EMBL" id="CP000612">
    <property type="protein sequence ID" value="ABO49025.1"/>
    <property type="molecule type" value="Genomic_DNA"/>
</dbReference>
<organism evidence="1 2">
    <name type="scientific">Desulforamulus reducens (strain ATCC BAA-1160 / DSM 100696 / MI-1)</name>
    <name type="common">Desulfotomaculum reducens</name>
    <dbReference type="NCBI Taxonomy" id="349161"/>
    <lineage>
        <taxon>Bacteria</taxon>
        <taxon>Bacillati</taxon>
        <taxon>Bacillota</taxon>
        <taxon>Clostridia</taxon>
        <taxon>Eubacteriales</taxon>
        <taxon>Peptococcaceae</taxon>
        <taxon>Desulforamulus</taxon>
    </lineage>
</organism>
<dbReference type="eggNOG" id="ENOG5034BBC">
    <property type="taxonomic scope" value="Bacteria"/>
</dbReference>
<protein>
    <submittedName>
        <fullName evidence="1">Uncharacterized protein</fullName>
    </submittedName>
</protein>
<sequence length="122" mass="13941">MTFFRLTFFVINSIIIKKHSGGINIMAFEVYYPRSENFVSVSKNHITLNRNLVTKLNTDHVELAFDRETNVIRITGSSPDSGLILNKTRIGAKGFLQYFGIESKGKFPATYNEEENSIYIQL</sequence>
<gene>
    <name evidence="1" type="ordered locus">Dred_0479</name>
</gene>
<evidence type="ECO:0000313" key="2">
    <source>
        <dbReference type="Proteomes" id="UP000001556"/>
    </source>
</evidence>
<accession>A4J1S2</accession>
<reference evidence="1 2" key="1">
    <citation type="submission" date="2007-03" db="EMBL/GenBank/DDBJ databases">
        <title>Complete sequence of Desulfotomaculum reducens MI-1.</title>
        <authorList>
            <consortium name="US DOE Joint Genome Institute"/>
            <person name="Copeland A."/>
            <person name="Lucas S."/>
            <person name="Lapidus A."/>
            <person name="Barry K."/>
            <person name="Detter J.C."/>
            <person name="Glavina del Rio T."/>
            <person name="Hammon N."/>
            <person name="Israni S."/>
            <person name="Dalin E."/>
            <person name="Tice H."/>
            <person name="Pitluck S."/>
            <person name="Sims D."/>
            <person name="Brettin T."/>
            <person name="Bruce D."/>
            <person name="Han C."/>
            <person name="Tapia R."/>
            <person name="Schmutz J."/>
            <person name="Larimer F."/>
            <person name="Land M."/>
            <person name="Hauser L."/>
            <person name="Kyrpides N."/>
            <person name="Kim E."/>
            <person name="Tebo B.M."/>
            <person name="Richardson P."/>
        </authorList>
    </citation>
    <scope>NUCLEOTIDE SEQUENCE [LARGE SCALE GENOMIC DNA]</scope>
    <source>
        <strain evidence="1 2">MI-1</strain>
    </source>
</reference>
<proteinExistence type="predicted"/>
<keyword evidence="2" id="KW-1185">Reference proteome</keyword>
<dbReference type="Proteomes" id="UP000001556">
    <property type="component" value="Chromosome"/>
</dbReference>
<dbReference type="AlphaFoldDB" id="A4J1S2"/>
<evidence type="ECO:0000313" key="1">
    <source>
        <dbReference type="EMBL" id="ABO49025.1"/>
    </source>
</evidence>